<protein>
    <recommendedName>
        <fullName evidence="11">Glycosyl transferase CAP10 domain-containing protein</fullName>
    </recommendedName>
</protein>
<dbReference type="Pfam" id="PF05686">
    <property type="entry name" value="Glyco_transf_90"/>
    <property type="match status" value="1"/>
</dbReference>
<evidence type="ECO:0000256" key="9">
    <source>
        <dbReference type="ARBA" id="ARBA00023163"/>
    </source>
</evidence>
<evidence type="ECO:0000256" key="1">
    <source>
        <dbReference type="ARBA" id="ARBA00004319"/>
    </source>
</evidence>
<evidence type="ECO:0000256" key="8">
    <source>
        <dbReference type="ARBA" id="ARBA00022833"/>
    </source>
</evidence>
<comment type="subcellular location">
    <subcellularLocation>
        <location evidence="1">Endoplasmic reticulum lumen</location>
    </subcellularLocation>
</comment>
<keyword evidence="9" id="KW-0804">Transcription</keyword>
<dbReference type="InterPro" id="IPR019761">
    <property type="entry name" value="DNA-dir_RNA_pol-M_15_CS"/>
</dbReference>
<evidence type="ECO:0000259" key="11">
    <source>
        <dbReference type="SMART" id="SM00672"/>
    </source>
</evidence>
<comment type="function">
    <text evidence="10">Protein O-glucosyltransferase. Catalyzes the reaction that attaches glucose through an O-glycosidic linkage to a conserved serine residue found in the consensus sequence C-X-S-X-[PA]-C in epidermal growth factor-like repeats. Regulates Notch signaling by glucosylating Notch in the ER, glucosylation is required for the correct folding and cleavage of Notch.</text>
</comment>
<evidence type="ECO:0000256" key="2">
    <source>
        <dbReference type="ARBA" id="ARBA00004922"/>
    </source>
</evidence>
<evidence type="ECO:0000256" key="4">
    <source>
        <dbReference type="ARBA" id="ARBA00010118"/>
    </source>
</evidence>
<dbReference type="Proteomes" id="UP001159363">
    <property type="component" value="Chromosome 8"/>
</dbReference>
<reference evidence="12 13" key="1">
    <citation type="submission" date="2023-02" db="EMBL/GenBank/DDBJ databases">
        <title>LHISI_Scaffold_Assembly.</title>
        <authorList>
            <person name="Stuart O.P."/>
            <person name="Cleave R."/>
            <person name="Magrath M.J.L."/>
            <person name="Mikheyev A.S."/>
        </authorList>
    </citation>
    <scope>NUCLEOTIDE SEQUENCE [LARGE SCALE GENOMIC DNA]</scope>
    <source>
        <strain evidence="12">Daus_M_001</strain>
        <tissue evidence="12">Leg muscle</tissue>
    </source>
</reference>
<dbReference type="EMBL" id="JARBHB010000009">
    <property type="protein sequence ID" value="KAJ8875104.1"/>
    <property type="molecule type" value="Genomic_DNA"/>
</dbReference>
<organism evidence="12 13">
    <name type="scientific">Dryococelus australis</name>
    <dbReference type="NCBI Taxonomy" id="614101"/>
    <lineage>
        <taxon>Eukaryota</taxon>
        <taxon>Metazoa</taxon>
        <taxon>Ecdysozoa</taxon>
        <taxon>Arthropoda</taxon>
        <taxon>Hexapoda</taxon>
        <taxon>Insecta</taxon>
        <taxon>Pterygota</taxon>
        <taxon>Neoptera</taxon>
        <taxon>Polyneoptera</taxon>
        <taxon>Phasmatodea</taxon>
        <taxon>Verophasmatodea</taxon>
        <taxon>Anareolatae</taxon>
        <taxon>Phasmatidae</taxon>
        <taxon>Eurycanthinae</taxon>
        <taxon>Dryococelus</taxon>
    </lineage>
</organism>
<dbReference type="InterPro" id="IPR051091">
    <property type="entry name" value="O-Glucosyltr/Glycosyltrsf_90"/>
</dbReference>
<keyword evidence="7" id="KW-0479">Metal-binding</keyword>
<keyword evidence="8" id="KW-0862">Zinc</keyword>
<comment type="pathway">
    <text evidence="2">Protein modification; protein glycosylation.</text>
</comment>
<dbReference type="PROSITE" id="PS01030">
    <property type="entry name" value="RNA_POL_M_15KD"/>
    <property type="match status" value="1"/>
</dbReference>
<dbReference type="PANTHER" id="PTHR12203">
    <property type="entry name" value="KDEL LYS-ASP-GLU-LEU CONTAINING - RELATED"/>
    <property type="match status" value="1"/>
</dbReference>
<evidence type="ECO:0000313" key="12">
    <source>
        <dbReference type="EMBL" id="KAJ8875104.1"/>
    </source>
</evidence>
<dbReference type="InterPro" id="IPR006598">
    <property type="entry name" value="CAP10"/>
</dbReference>
<comment type="similarity">
    <text evidence="3">Belongs to the archaeal RpoM/eukaryotic RPA12/RPB9/RPC11 RNA polymerase family.</text>
</comment>
<evidence type="ECO:0000256" key="10">
    <source>
        <dbReference type="ARBA" id="ARBA00045690"/>
    </source>
</evidence>
<feature type="domain" description="Glycosyl transferase CAP10" evidence="11">
    <location>
        <begin position="173"/>
        <end position="426"/>
    </location>
</feature>
<sequence>MSSKIFKNELGFCPECGAILPLLGDTGGVKCYTCKQEFGPEGKILLLVVIIGNKASNLQDTCSLQNGEVCNDVGRASIYTAEANAPHPYLDKIHLAISKFKPYSRENCSCYKSVIENDLRVFSKGITAQMVASVHNKGTRYQVINHRLYRDANCMFPARCSGVEHFLIQLLPKLPDMEFVINTRDWPQVRSHFSQPLPIFSFSKTSDYYDIMYPAWGFWEGGPAIRLYPRGLGRWDQHRKSLNKEAKKWPWERKIRKAFFRGSRTSGERDPLILLSREAPDLVDAQYTKNQAWKSEADTLHFPPADEVLLEEHCKYRYLFNFRGVAASFRFKHLFLCQSLVFHVGDEWLEFFYPLLQPWVHYIPVNSSSTKEDIKQLLQFVAQYDGEVEDIAERGYQFIWNHLRMKDVLCYWETLLLEYSLLLKYRTKHDKLLIEING</sequence>
<evidence type="ECO:0000256" key="3">
    <source>
        <dbReference type="ARBA" id="ARBA00008925"/>
    </source>
</evidence>
<accession>A0ABQ9GSU6</accession>
<evidence type="ECO:0000256" key="5">
    <source>
        <dbReference type="ARBA" id="ARBA00022676"/>
    </source>
</evidence>
<proteinExistence type="inferred from homology"/>
<dbReference type="SMART" id="SM00672">
    <property type="entry name" value="CAP10"/>
    <property type="match status" value="1"/>
</dbReference>
<comment type="caution">
    <text evidence="12">The sequence shown here is derived from an EMBL/GenBank/DDBJ whole genome shotgun (WGS) entry which is preliminary data.</text>
</comment>
<evidence type="ECO:0000256" key="6">
    <source>
        <dbReference type="ARBA" id="ARBA00022679"/>
    </source>
</evidence>
<dbReference type="PANTHER" id="PTHR12203:SF35">
    <property type="entry name" value="PROTEIN O-GLUCOSYLTRANSFERASE 1"/>
    <property type="match status" value="1"/>
</dbReference>
<keyword evidence="13" id="KW-1185">Reference proteome</keyword>
<evidence type="ECO:0000313" key="13">
    <source>
        <dbReference type="Proteomes" id="UP001159363"/>
    </source>
</evidence>
<keyword evidence="5" id="KW-0328">Glycosyltransferase</keyword>
<evidence type="ECO:0000256" key="7">
    <source>
        <dbReference type="ARBA" id="ARBA00022723"/>
    </source>
</evidence>
<gene>
    <name evidence="12" type="ORF">PR048_022995</name>
</gene>
<comment type="similarity">
    <text evidence="4">Belongs to the glycosyltransferase 90 family.</text>
</comment>
<name>A0ABQ9GSU6_9NEOP</name>
<keyword evidence="6" id="KW-0808">Transferase</keyword>